<dbReference type="OrthoDB" id="5404599at2759"/>
<reference evidence="1" key="1">
    <citation type="submission" date="2022-11" db="EMBL/GenBank/DDBJ databases">
        <authorList>
            <person name="Petersen C."/>
        </authorList>
    </citation>
    <scope>NUCLEOTIDE SEQUENCE</scope>
    <source>
        <strain evidence="1">IBT 34128</strain>
    </source>
</reference>
<name>A0A9W9FUA7_9EURO</name>
<keyword evidence="2" id="KW-1185">Reference proteome</keyword>
<sequence>MEVFPESSFFQTNKEIALPTPAKIRAINEASGDFKKNYFERAAPVTIPSLGLFVKYGRGISIVEAKTQRMVHNTLKDVVPIPEVFGWAEDKGQVFIYMALIEGDTLMKRWDGLNDDERHNISLELKYMVQQWRGLQPDTSESYIGSLDNAPLQDNFFFSHPECAGPWRGADAMKQFQSTRGIEARSEAQ</sequence>
<evidence type="ECO:0000313" key="1">
    <source>
        <dbReference type="EMBL" id="KAJ5105922.1"/>
    </source>
</evidence>
<dbReference type="GeneID" id="81393019"/>
<protein>
    <submittedName>
        <fullName evidence="1">Phosphotransferase enzyme family protein</fullName>
    </submittedName>
</protein>
<gene>
    <name evidence="1" type="ORF">NUU61_003269</name>
</gene>
<dbReference type="PANTHER" id="PTHR21310">
    <property type="entry name" value="AMINOGLYCOSIDE PHOSPHOTRANSFERASE-RELATED-RELATED"/>
    <property type="match status" value="1"/>
</dbReference>
<dbReference type="InterPro" id="IPR011009">
    <property type="entry name" value="Kinase-like_dom_sf"/>
</dbReference>
<organism evidence="1 2">
    <name type="scientific">Penicillium alfredii</name>
    <dbReference type="NCBI Taxonomy" id="1506179"/>
    <lineage>
        <taxon>Eukaryota</taxon>
        <taxon>Fungi</taxon>
        <taxon>Dikarya</taxon>
        <taxon>Ascomycota</taxon>
        <taxon>Pezizomycotina</taxon>
        <taxon>Eurotiomycetes</taxon>
        <taxon>Eurotiomycetidae</taxon>
        <taxon>Eurotiales</taxon>
        <taxon>Aspergillaceae</taxon>
        <taxon>Penicillium</taxon>
    </lineage>
</organism>
<dbReference type="RefSeq" id="XP_056514918.1">
    <property type="nucleotide sequence ID" value="XM_056653851.1"/>
</dbReference>
<dbReference type="InterPro" id="IPR051678">
    <property type="entry name" value="AGP_Transferase"/>
</dbReference>
<dbReference type="SUPFAM" id="SSF56112">
    <property type="entry name" value="Protein kinase-like (PK-like)"/>
    <property type="match status" value="1"/>
</dbReference>
<evidence type="ECO:0000313" key="2">
    <source>
        <dbReference type="Proteomes" id="UP001141434"/>
    </source>
</evidence>
<accession>A0A9W9FUA7</accession>
<dbReference type="PANTHER" id="PTHR21310:SF54">
    <property type="entry name" value="AMINOGLYCOSIDE PHOSPHOTRANSFERASE DOMAIN-CONTAINING PROTEIN"/>
    <property type="match status" value="1"/>
</dbReference>
<dbReference type="EMBL" id="JAPMSZ010000004">
    <property type="protein sequence ID" value="KAJ5105922.1"/>
    <property type="molecule type" value="Genomic_DNA"/>
</dbReference>
<reference evidence="1" key="2">
    <citation type="journal article" date="2023" name="IMA Fungus">
        <title>Comparative genomic study of the Penicillium genus elucidates a diverse pangenome and 15 lateral gene transfer events.</title>
        <authorList>
            <person name="Petersen C."/>
            <person name="Sorensen T."/>
            <person name="Nielsen M.R."/>
            <person name="Sondergaard T.E."/>
            <person name="Sorensen J.L."/>
            <person name="Fitzpatrick D.A."/>
            <person name="Frisvad J.C."/>
            <person name="Nielsen K.L."/>
        </authorList>
    </citation>
    <scope>NUCLEOTIDE SEQUENCE</scope>
    <source>
        <strain evidence="1">IBT 34128</strain>
    </source>
</reference>
<dbReference type="AlphaFoldDB" id="A0A9W9FUA7"/>
<proteinExistence type="predicted"/>
<comment type="caution">
    <text evidence="1">The sequence shown here is derived from an EMBL/GenBank/DDBJ whole genome shotgun (WGS) entry which is preliminary data.</text>
</comment>
<dbReference type="Proteomes" id="UP001141434">
    <property type="component" value="Unassembled WGS sequence"/>
</dbReference>